<feature type="domain" description="Costars" evidence="3">
    <location>
        <begin position="483"/>
        <end position="559"/>
    </location>
</feature>
<dbReference type="InterPro" id="IPR038095">
    <property type="entry name" value="Costars_sf"/>
</dbReference>
<accession>A0A7S2N1X4</accession>
<protein>
    <recommendedName>
        <fullName evidence="3">Costars domain-containing protein</fullName>
    </recommendedName>
</protein>
<organism evidence="4">
    <name type="scientific">Helicotheca tamesis</name>
    <dbReference type="NCBI Taxonomy" id="374047"/>
    <lineage>
        <taxon>Eukaryota</taxon>
        <taxon>Sar</taxon>
        <taxon>Stramenopiles</taxon>
        <taxon>Ochrophyta</taxon>
        <taxon>Bacillariophyta</taxon>
        <taxon>Mediophyceae</taxon>
        <taxon>Lithodesmiophycidae</taxon>
        <taxon>Lithodesmiales</taxon>
        <taxon>Lithodesmiaceae</taxon>
        <taxon>Helicotheca</taxon>
    </lineage>
</organism>
<gene>
    <name evidence="4" type="ORF">HTAM1171_LOCUS11153</name>
</gene>
<dbReference type="EMBL" id="HBGV01018046">
    <property type="protein sequence ID" value="CAD9515022.1"/>
    <property type="molecule type" value="Transcribed_RNA"/>
</dbReference>
<dbReference type="Pfam" id="PF14705">
    <property type="entry name" value="Costars"/>
    <property type="match status" value="2"/>
</dbReference>
<evidence type="ECO:0000256" key="2">
    <source>
        <dbReference type="SAM" id="MobiDB-lite"/>
    </source>
</evidence>
<name>A0A7S2N1X4_9STRA</name>
<dbReference type="InterPro" id="IPR027817">
    <property type="entry name" value="Costars_dom"/>
</dbReference>
<dbReference type="GO" id="GO:0032970">
    <property type="term" value="P:regulation of actin filament-based process"/>
    <property type="evidence" value="ECO:0007669"/>
    <property type="project" value="TreeGrafter"/>
</dbReference>
<evidence type="ECO:0000259" key="3">
    <source>
        <dbReference type="SMART" id="SM01283"/>
    </source>
</evidence>
<dbReference type="PANTHER" id="PTHR46334:SF1">
    <property type="entry name" value="COSTARS FAMILY PROTEIN ABRACL"/>
    <property type="match status" value="1"/>
</dbReference>
<evidence type="ECO:0000313" key="4">
    <source>
        <dbReference type="EMBL" id="CAD9515022.1"/>
    </source>
</evidence>
<evidence type="ECO:0000256" key="1">
    <source>
        <dbReference type="ARBA" id="ARBA00006126"/>
    </source>
</evidence>
<comment type="similarity">
    <text evidence="1">Belongs to the costars family.</text>
</comment>
<feature type="compositionally biased region" description="Low complexity" evidence="2">
    <location>
        <begin position="251"/>
        <end position="269"/>
    </location>
</feature>
<feature type="compositionally biased region" description="Basic and acidic residues" evidence="2">
    <location>
        <begin position="271"/>
        <end position="284"/>
    </location>
</feature>
<dbReference type="PANTHER" id="PTHR46334">
    <property type="entry name" value="COSTARS FAMILY PROTEIN ABRACL"/>
    <property type="match status" value="1"/>
</dbReference>
<feature type="compositionally biased region" description="Polar residues" evidence="2">
    <location>
        <begin position="338"/>
        <end position="347"/>
    </location>
</feature>
<feature type="region of interest" description="Disordered" evidence="2">
    <location>
        <begin position="120"/>
        <end position="142"/>
    </location>
</feature>
<reference evidence="4" key="1">
    <citation type="submission" date="2021-01" db="EMBL/GenBank/DDBJ databases">
        <authorList>
            <person name="Corre E."/>
            <person name="Pelletier E."/>
            <person name="Niang G."/>
            <person name="Scheremetjew M."/>
            <person name="Finn R."/>
            <person name="Kale V."/>
            <person name="Holt S."/>
            <person name="Cochrane G."/>
            <person name="Meng A."/>
            <person name="Brown T."/>
            <person name="Cohen L."/>
        </authorList>
    </citation>
    <scope>NUCLEOTIDE SEQUENCE</scope>
    <source>
        <strain evidence="4">CCMP826</strain>
    </source>
</reference>
<feature type="region of interest" description="Disordered" evidence="2">
    <location>
        <begin position="246"/>
        <end position="451"/>
    </location>
</feature>
<feature type="compositionally biased region" description="Basic residues" evidence="2">
    <location>
        <begin position="314"/>
        <end position="325"/>
    </location>
</feature>
<proteinExistence type="inferred from homology"/>
<dbReference type="Gene3D" id="1.10.10.1540">
    <property type="entry name" value="Costar domain"/>
    <property type="match status" value="2"/>
</dbReference>
<feature type="compositionally biased region" description="Polar residues" evidence="2">
    <location>
        <begin position="399"/>
        <end position="409"/>
    </location>
</feature>
<dbReference type="InterPro" id="IPR044302">
    <property type="entry name" value="Costars"/>
</dbReference>
<dbReference type="SMART" id="SM01283">
    <property type="entry name" value="Costars"/>
    <property type="match status" value="2"/>
</dbReference>
<feature type="domain" description="Costars" evidence="3">
    <location>
        <begin position="32"/>
        <end position="110"/>
    </location>
</feature>
<sequence>MALSRPQMHRSASIPVSIGRSSSVSLVDDAEKRIDKEVEQLVRDIRRIGPTHPDPAPHVLFGELFDDEFVEQYYEALLGTLKAAKKRGIIKFKGQMLLKGMHDNVVISIVEECPPPKIDISCQNKPKETMGTIAKPSMGQKANIRRERRATSYLPGEIARAASADEAEKGGIVGREDRYLPQNAVHSEKLVLPEGRKVETKKKEGYGGKIDASARVAGSWTPSLSSSSTAETKTNEVYGGKVDAAATVGGSSTPSTSLSSTKKFSFSTPEQEEHQQRIVEKNRFENGPQTKGNWKPAPWRQRPQSTTALSGHMTRPKKKDGKRRLSAPIARKGEGSMSEMTSDNSRPGTDGGGGRINVNMCSVPEEDVSLKAPPNSSSRGSGNGGLSKAAVAALGGTPGNTNNSTSKTSAARRFLRPRTGGERVTTTESRDGKSNYGGEEDQASVSSIGGSSIGGSSIGGASIASAPARMRAGSFHAVEAHKARLDEEIDQLLVDIRRVGTNPGEPSVAFGELFDDDEVQNYYEALVGTLKSAKRRGVVHFKGQMLLKGMHDNVMIDIVNP</sequence>
<dbReference type="AlphaFoldDB" id="A0A7S2N1X4"/>